<dbReference type="AlphaFoldDB" id="A0A6C0BCM1"/>
<protein>
    <recommendedName>
        <fullName evidence="3">UBC core domain-containing protein</fullName>
    </recommendedName>
</protein>
<dbReference type="GO" id="GO:0016740">
    <property type="term" value="F:transferase activity"/>
    <property type="evidence" value="ECO:0007669"/>
    <property type="project" value="UniProtKB-KW"/>
</dbReference>
<organism evidence="4">
    <name type="scientific">viral metagenome</name>
    <dbReference type="NCBI Taxonomy" id="1070528"/>
    <lineage>
        <taxon>unclassified sequences</taxon>
        <taxon>metagenomes</taxon>
        <taxon>organismal metagenomes</taxon>
    </lineage>
</organism>
<evidence type="ECO:0000256" key="1">
    <source>
        <dbReference type="ARBA" id="ARBA00022679"/>
    </source>
</evidence>
<dbReference type="FunFam" id="3.10.110.10:FF:000002">
    <property type="entry name" value="Ubiquitin-conjugating enzyme E2 D3"/>
    <property type="match status" value="1"/>
</dbReference>
<dbReference type="PROSITE" id="PS50127">
    <property type="entry name" value="UBC_2"/>
    <property type="match status" value="1"/>
</dbReference>
<name>A0A6C0BCM1_9ZZZZ</name>
<proteinExistence type="predicted"/>
<dbReference type="SUPFAM" id="SSF54495">
    <property type="entry name" value="UBC-like"/>
    <property type="match status" value="1"/>
</dbReference>
<dbReference type="EMBL" id="MN739113">
    <property type="protein sequence ID" value="QHS89554.1"/>
    <property type="molecule type" value="Genomic_DNA"/>
</dbReference>
<reference evidence="4" key="1">
    <citation type="journal article" date="2020" name="Nature">
        <title>Giant virus diversity and host interactions through global metagenomics.</title>
        <authorList>
            <person name="Schulz F."/>
            <person name="Roux S."/>
            <person name="Paez-Espino D."/>
            <person name="Jungbluth S."/>
            <person name="Walsh D.A."/>
            <person name="Denef V.J."/>
            <person name="McMahon K.D."/>
            <person name="Konstantinidis K.T."/>
            <person name="Eloe-Fadrosh E.A."/>
            <person name="Kyrpides N.C."/>
            <person name="Woyke T."/>
        </authorList>
    </citation>
    <scope>NUCLEOTIDE SEQUENCE</scope>
    <source>
        <strain evidence="4">GVMAG-M-3300010158-60</strain>
    </source>
</reference>
<accession>A0A6C0BCM1</accession>
<dbReference type="InterPro" id="IPR000608">
    <property type="entry name" value="UBC"/>
</dbReference>
<evidence type="ECO:0000256" key="2">
    <source>
        <dbReference type="ARBA" id="ARBA00022786"/>
    </source>
</evidence>
<evidence type="ECO:0000313" key="4">
    <source>
        <dbReference type="EMBL" id="QHS89554.1"/>
    </source>
</evidence>
<dbReference type="PROSITE" id="PS00183">
    <property type="entry name" value="UBC_1"/>
    <property type="match status" value="1"/>
</dbReference>
<dbReference type="Pfam" id="PF00179">
    <property type="entry name" value="UQ_con"/>
    <property type="match status" value="1"/>
</dbReference>
<dbReference type="SMART" id="SM00212">
    <property type="entry name" value="UBCc"/>
    <property type="match status" value="1"/>
</dbReference>
<sequence length="149" mass="16626">MALRRIAKEITDLKNDPPTSCSAGPAASDPYQWEAMIIGPEDSPYTGGVFKLTVQFPVDYPFKPPHIQFKTKIYHPNINASGMICLDILKTQWSPALTVSKVLLSICSLLTDPNPKDPLVPEIAHMYIEDRASYDAEARKWTRLYASSS</sequence>
<evidence type="ECO:0000259" key="3">
    <source>
        <dbReference type="PROSITE" id="PS50127"/>
    </source>
</evidence>
<dbReference type="Gene3D" id="3.10.110.10">
    <property type="entry name" value="Ubiquitin Conjugating Enzyme"/>
    <property type="match status" value="1"/>
</dbReference>
<dbReference type="InterPro" id="IPR016135">
    <property type="entry name" value="UBQ-conjugating_enzyme/RWD"/>
</dbReference>
<dbReference type="PANTHER" id="PTHR24068">
    <property type="entry name" value="UBIQUITIN-CONJUGATING ENZYME E2"/>
    <property type="match status" value="1"/>
</dbReference>
<keyword evidence="2" id="KW-0833">Ubl conjugation pathway</keyword>
<dbReference type="InterPro" id="IPR023313">
    <property type="entry name" value="UBQ-conjugating_AS"/>
</dbReference>
<keyword evidence="1" id="KW-0808">Transferase</keyword>
<feature type="domain" description="UBC core" evidence="3">
    <location>
        <begin position="1"/>
        <end position="147"/>
    </location>
</feature>